<sequence length="170" mass="18064">MRPRGARHIRCPGCSGCWGRLVARGERVSVAWSGAACVLWLPGTVGAMSSIVRSREAARLMVLSDTDQVLLLRYDEGAGVFWAIPGGGLKPGETRVQAVLRELAADPPGRPWGSSSWHRHRRHHDHQVDATRAGVGPGGIVGGGRAVRWCFGSGGRRGRHGRSSCGASLG</sequence>
<feature type="region of interest" description="Disordered" evidence="1">
    <location>
        <begin position="110"/>
        <end position="140"/>
    </location>
</feature>
<name>A0A372GF87_9ACTN</name>
<dbReference type="Pfam" id="PF00293">
    <property type="entry name" value="NUDIX"/>
    <property type="match status" value="1"/>
</dbReference>
<feature type="domain" description="Nudix hydrolase" evidence="2">
    <location>
        <begin position="57"/>
        <end position="104"/>
    </location>
</feature>
<accession>A0A372GF87</accession>
<dbReference type="SUPFAM" id="SSF55811">
    <property type="entry name" value="Nudix"/>
    <property type="match status" value="1"/>
</dbReference>
<evidence type="ECO:0000259" key="2">
    <source>
        <dbReference type="Pfam" id="PF00293"/>
    </source>
</evidence>
<proteinExistence type="predicted"/>
<evidence type="ECO:0000256" key="1">
    <source>
        <dbReference type="SAM" id="MobiDB-lite"/>
    </source>
</evidence>
<dbReference type="AlphaFoldDB" id="A0A372GF87"/>
<comment type="caution">
    <text evidence="3">The sequence shown here is derived from an EMBL/GenBank/DDBJ whole genome shotgun (WGS) entry which is preliminary data.</text>
</comment>
<dbReference type="InterPro" id="IPR015797">
    <property type="entry name" value="NUDIX_hydrolase-like_dom_sf"/>
</dbReference>
<reference evidence="3 4" key="1">
    <citation type="submission" date="2018-08" db="EMBL/GenBank/DDBJ databases">
        <title>Actinomadura spongicola sp. nov., isolated from marine sponge Leucetta chagosensis.</title>
        <authorList>
            <person name="Li L."/>
            <person name="Lin H.W."/>
        </authorList>
    </citation>
    <scope>NUCLEOTIDE SEQUENCE [LARGE SCALE GENOMIC DNA]</scope>
    <source>
        <strain evidence="3 4">LHW52907</strain>
    </source>
</reference>
<evidence type="ECO:0000313" key="3">
    <source>
        <dbReference type="EMBL" id="RFS83852.1"/>
    </source>
</evidence>
<keyword evidence="4" id="KW-1185">Reference proteome</keyword>
<dbReference type="EMBL" id="QVNQ01000005">
    <property type="protein sequence ID" value="RFS83852.1"/>
    <property type="molecule type" value="Genomic_DNA"/>
</dbReference>
<organism evidence="3 4">
    <name type="scientific">Actinomadura spongiicola</name>
    <dbReference type="NCBI Taxonomy" id="2303421"/>
    <lineage>
        <taxon>Bacteria</taxon>
        <taxon>Bacillati</taxon>
        <taxon>Actinomycetota</taxon>
        <taxon>Actinomycetes</taxon>
        <taxon>Streptosporangiales</taxon>
        <taxon>Thermomonosporaceae</taxon>
        <taxon>Actinomadura</taxon>
    </lineage>
</organism>
<protein>
    <submittedName>
        <fullName evidence="3">NUDIX domain-containing protein</fullName>
    </submittedName>
</protein>
<dbReference type="Gene3D" id="3.90.79.10">
    <property type="entry name" value="Nucleoside Triphosphate Pyrophosphohydrolase"/>
    <property type="match status" value="1"/>
</dbReference>
<dbReference type="Proteomes" id="UP000262882">
    <property type="component" value="Unassembled WGS sequence"/>
</dbReference>
<evidence type="ECO:0000313" key="4">
    <source>
        <dbReference type="Proteomes" id="UP000262882"/>
    </source>
</evidence>
<dbReference type="OrthoDB" id="3214694at2"/>
<dbReference type="InterPro" id="IPR000086">
    <property type="entry name" value="NUDIX_hydrolase_dom"/>
</dbReference>
<gene>
    <name evidence="3" type="ORF">D0T12_16685</name>
</gene>